<dbReference type="EMBL" id="BAABHA010000002">
    <property type="protein sequence ID" value="GAA4376236.1"/>
    <property type="molecule type" value="Genomic_DNA"/>
</dbReference>
<accession>A0ABP8IVW1</accession>
<keyword evidence="2" id="KW-1185">Reference proteome</keyword>
<evidence type="ECO:0000313" key="2">
    <source>
        <dbReference type="Proteomes" id="UP001500454"/>
    </source>
</evidence>
<evidence type="ECO:0000313" key="1">
    <source>
        <dbReference type="EMBL" id="GAA4376236.1"/>
    </source>
</evidence>
<organism evidence="1 2">
    <name type="scientific">Hymenobacter koreensis</name>
    <dbReference type="NCBI Taxonomy" id="1084523"/>
    <lineage>
        <taxon>Bacteria</taxon>
        <taxon>Pseudomonadati</taxon>
        <taxon>Bacteroidota</taxon>
        <taxon>Cytophagia</taxon>
        <taxon>Cytophagales</taxon>
        <taxon>Hymenobacteraceae</taxon>
        <taxon>Hymenobacter</taxon>
    </lineage>
</organism>
<reference evidence="2" key="1">
    <citation type="journal article" date="2019" name="Int. J. Syst. Evol. Microbiol.">
        <title>The Global Catalogue of Microorganisms (GCM) 10K type strain sequencing project: providing services to taxonomists for standard genome sequencing and annotation.</title>
        <authorList>
            <consortium name="The Broad Institute Genomics Platform"/>
            <consortium name="The Broad Institute Genome Sequencing Center for Infectious Disease"/>
            <person name="Wu L."/>
            <person name="Ma J."/>
        </authorList>
    </citation>
    <scope>NUCLEOTIDE SEQUENCE [LARGE SCALE GENOMIC DNA]</scope>
    <source>
        <strain evidence="2">JCM 17924</strain>
    </source>
</reference>
<gene>
    <name evidence="1" type="ORF">GCM10023186_09880</name>
</gene>
<name>A0ABP8IVW1_9BACT</name>
<comment type="caution">
    <text evidence="1">The sequence shown here is derived from an EMBL/GenBank/DDBJ whole genome shotgun (WGS) entry which is preliminary data.</text>
</comment>
<sequence>MTRQLAPQLGLDEARQMKIRKALVERLEQEAEVDKMYAGDNTVHASKIQEIRNGYDVRLQELLTPAQLQRYQQLSANNSDRTASASQRP</sequence>
<proteinExistence type="predicted"/>
<protein>
    <submittedName>
        <fullName evidence="1">Uncharacterized protein</fullName>
    </submittedName>
</protein>
<dbReference type="RefSeq" id="WP_345221934.1">
    <property type="nucleotide sequence ID" value="NZ_BAABHA010000002.1"/>
</dbReference>
<dbReference type="Proteomes" id="UP001500454">
    <property type="component" value="Unassembled WGS sequence"/>
</dbReference>